<dbReference type="SUPFAM" id="SSF52047">
    <property type="entry name" value="RNI-like"/>
    <property type="match status" value="1"/>
</dbReference>
<dbReference type="EMBL" id="BAABJE010000007">
    <property type="protein sequence ID" value="GAA4792531.1"/>
    <property type="molecule type" value="Genomic_DNA"/>
</dbReference>
<sequence length="307" mass="33872">MTVNNTQDRYLGKPVVEFRMGDTIADRDSVRTHVYRLAQDYDSSESQRELFDAFLAQVDAAAIEALIIGAWSEAHDTSPQAYLDALIERRAELPALRALFIGDMTYEDCEISWIIQTGYNALLDAFPQLRSLRIRGSSGLALEAFSHAALEELAIECGGLPAQIVDAIAGSTLPALRRLELWLGDDNYGFDGDVWTYARMLDAIDASRLEYLGLRDAQNSDDLAKHLAAQPWLGKLKTLDLSMGTIGDAGAQALCESPYLGGMETLDLSHHYIGAEWQAKLRALPCKVVLDDPQDEDDGERYVAVAE</sequence>
<gene>
    <name evidence="1" type="ORF">GCM10023307_17420</name>
</gene>
<dbReference type="Pfam" id="PF13516">
    <property type="entry name" value="LRR_6"/>
    <property type="match status" value="1"/>
</dbReference>
<accession>A0ABP9B9W0</accession>
<comment type="caution">
    <text evidence="1">The sequence shown here is derived from an EMBL/GenBank/DDBJ whole genome shotgun (WGS) entry which is preliminary data.</text>
</comment>
<dbReference type="InterPro" id="IPR001611">
    <property type="entry name" value="Leu-rich_rpt"/>
</dbReference>
<keyword evidence="2" id="KW-1185">Reference proteome</keyword>
<dbReference type="Proteomes" id="UP001499959">
    <property type="component" value="Unassembled WGS sequence"/>
</dbReference>
<dbReference type="NCBIfam" id="NF038076">
    <property type="entry name" value="fam_STM4015"/>
    <property type="match status" value="1"/>
</dbReference>
<dbReference type="Gene3D" id="3.80.10.10">
    <property type="entry name" value="Ribonuclease Inhibitor"/>
    <property type="match status" value="1"/>
</dbReference>
<proteinExistence type="predicted"/>
<evidence type="ECO:0000313" key="2">
    <source>
        <dbReference type="Proteomes" id="UP001499959"/>
    </source>
</evidence>
<reference evidence="2" key="1">
    <citation type="journal article" date="2019" name="Int. J. Syst. Evol. Microbiol.">
        <title>The Global Catalogue of Microorganisms (GCM) 10K type strain sequencing project: providing services to taxonomists for standard genome sequencing and annotation.</title>
        <authorList>
            <consortium name="The Broad Institute Genomics Platform"/>
            <consortium name="The Broad Institute Genome Sequencing Center for Infectious Disease"/>
            <person name="Wu L."/>
            <person name="Ma J."/>
        </authorList>
    </citation>
    <scope>NUCLEOTIDE SEQUENCE [LARGE SCALE GENOMIC DNA]</scope>
    <source>
        <strain evidence="2">JCM 18204</strain>
    </source>
</reference>
<dbReference type="RefSeq" id="WP_345302930.1">
    <property type="nucleotide sequence ID" value="NZ_BAABJE010000007.1"/>
</dbReference>
<evidence type="ECO:0000313" key="1">
    <source>
        <dbReference type="EMBL" id="GAA4792531.1"/>
    </source>
</evidence>
<dbReference type="InterPro" id="IPR032675">
    <property type="entry name" value="LRR_dom_sf"/>
</dbReference>
<organism evidence="1 2">
    <name type="scientific">Lysobacter hankyongensis</name>
    <dbReference type="NCBI Taxonomy" id="1176535"/>
    <lineage>
        <taxon>Bacteria</taxon>
        <taxon>Pseudomonadati</taxon>
        <taxon>Pseudomonadota</taxon>
        <taxon>Gammaproteobacteria</taxon>
        <taxon>Lysobacterales</taxon>
        <taxon>Lysobacteraceae</taxon>
        <taxon>Lysobacter</taxon>
    </lineage>
</organism>
<protein>
    <submittedName>
        <fullName evidence="1">STM4015 family protein</fullName>
    </submittedName>
</protein>
<dbReference type="InterPro" id="IPR047722">
    <property type="entry name" value="STM4015-like"/>
</dbReference>
<name>A0ABP9B9W0_9GAMM</name>